<dbReference type="OrthoDB" id="188274at2"/>
<feature type="region of interest" description="Disordered" evidence="2">
    <location>
        <begin position="239"/>
        <end position="262"/>
    </location>
</feature>
<dbReference type="GO" id="GO:0008270">
    <property type="term" value="F:zinc ion binding"/>
    <property type="evidence" value="ECO:0007669"/>
    <property type="project" value="UniProtKB-KW"/>
</dbReference>
<evidence type="ECO:0000256" key="2">
    <source>
        <dbReference type="SAM" id="MobiDB-lite"/>
    </source>
</evidence>
<dbReference type="InterPro" id="IPR007527">
    <property type="entry name" value="Znf_SWIM"/>
</dbReference>
<dbReference type="AlphaFoldDB" id="A0A543K379"/>
<dbReference type="EMBL" id="VFPT01000006">
    <property type="protein sequence ID" value="TQM89530.1"/>
    <property type="molecule type" value="Genomic_DNA"/>
</dbReference>
<keyword evidence="5" id="KW-1185">Reference proteome</keyword>
<proteinExistence type="predicted"/>
<keyword evidence="1" id="KW-0479">Metal-binding</keyword>
<dbReference type="PANTHER" id="PTHR38133">
    <property type="entry name" value="SLR1429 PROTEIN"/>
    <property type="match status" value="1"/>
</dbReference>
<keyword evidence="1" id="KW-0862">Zinc</keyword>
<evidence type="ECO:0000259" key="3">
    <source>
        <dbReference type="PROSITE" id="PS50966"/>
    </source>
</evidence>
<feature type="domain" description="SWIM-type" evidence="3">
    <location>
        <begin position="148"/>
        <end position="178"/>
    </location>
</feature>
<evidence type="ECO:0000313" key="5">
    <source>
        <dbReference type="Proteomes" id="UP000320582"/>
    </source>
</evidence>
<dbReference type="Proteomes" id="UP000320582">
    <property type="component" value="Unassembled WGS sequence"/>
</dbReference>
<evidence type="ECO:0000256" key="1">
    <source>
        <dbReference type="PROSITE-ProRule" id="PRU00325"/>
    </source>
</evidence>
<dbReference type="PROSITE" id="PS50966">
    <property type="entry name" value="ZF_SWIM"/>
    <property type="match status" value="1"/>
</dbReference>
<accession>A0A543K379</accession>
<comment type="caution">
    <text evidence="4">The sequence shown here is derived from an EMBL/GenBank/DDBJ whole genome shotgun (WGS) entry which is preliminary data.</text>
</comment>
<keyword evidence="1" id="KW-0863">Zinc-finger</keyword>
<dbReference type="RefSeq" id="WP_142085939.1">
    <property type="nucleotide sequence ID" value="NZ_VFPT01000006.1"/>
</dbReference>
<protein>
    <recommendedName>
        <fullName evidence="3">SWIM-type domain-containing protein</fullName>
    </recommendedName>
</protein>
<sequence>MSQWGRYVPVAERRRKAERAMAKLRKAGHPVSPVAISGRTIATTAWGKAWCSNMESFGDYNSRLPRGRTYVRNGSVIDLQITSGQVTANVAGSSLYTVKITIEPLPKDHWKALRDDCANGIDSLVDLLQGKLSKPVMERLCQPGTGLFPKPSEIKLSCTCPDWASMCKHVAATIYGIGARLDQQPELLFVLRGVNHQDLIANIDLKTPLAKPSPSPDNILKTDDMAALFGLDMEEAPPVKEPIPKVAPAVKKKPRAKKPRYN</sequence>
<evidence type="ECO:0000313" key="4">
    <source>
        <dbReference type="EMBL" id="TQM89530.1"/>
    </source>
</evidence>
<name>A0A543K379_9RHOB</name>
<reference evidence="4 5" key="1">
    <citation type="submission" date="2019-06" db="EMBL/GenBank/DDBJ databases">
        <title>Genomic Encyclopedia of Archaeal and Bacterial Type Strains, Phase II (KMG-II): from individual species to whole genera.</title>
        <authorList>
            <person name="Goeker M."/>
        </authorList>
    </citation>
    <scope>NUCLEOTIDE SEQUENCE [LARGE SCALE GENOMIC DNA]</scope>
    <source>
        <strain evidence="4 5">DSM 18423</strain>
    </source>
</reference>
<feature type="compositionally biased region" description="Basic residues" evidence="2">
    <location>
        <begin position="250"/>
        <end position="262"/>
    </location>
</feature>
<dbReference type="PANTHER" id="PTHR38133:SF1">
    <property type="entry name" value="SLR1429 PROTEIN"/>
    <property type="match status" value="1"/>
</dbReference>
<organism evidence="4 5">
    <name type="scientific">Roseinatronobacter monicus</name>
    <dbReference type="NCBI Taxonomy" id="393481"/>
    <lineage>
        <taxon>Bacteria</taxon>
        <taxon>Pseudomonadati</taxon>
        <taxon>Pseudomonadota</taxon>
        <taxon>Alphaproteobacteria</taxon>
        <taxon>Rhodobacterales</taxon>
        <taxon>Paracoccaceae</taxon>
        <taxon>Roseinatronobacter</taxon>
    </lineage>
</organism>
<gene>
    <name evidence="4" type="ORF">BD293_4552</name>
</gene>